<feature type="transmembrane region" description="Helical" evidence="1">
    <location>
        <begin position="35"/>
        <end position="52"/>
    </location>
</feature>
<dbReference type="KEGG" id="dli:dnl_62830"/>
<reference evidence="2" key="1">
    <citation type="journal article" date="2021" name="Microb. Physiol.">
        <title>Proteogenomic Insights into the Physiology of Marine, Sulfate-Reducing, Filamentous Desulfonema limicola and Desulfonema magnum.</title>
        <authorList>
            <person name="Schnaars V."/>
            <person name="Wohlbrand L."/>
            <person name="Scheve S."/>
            <person name="Hinrichs C."/>
            <person name="Reinhardt R."/>
            <person name="Rabus R."/>
        </authorList>
    </citation>
    <scope>NUCLEOTIDE SEQUENCE</scope>
    <source>
        <strain evidence="2">5ac10</strain>
    </source>
</reference>
<protein>
    <submittedName>
        <fullName evidence="2">Uncharacterized protein</fullName>
    </submittedName>
</protein>
<evidence type="ECO:0000313" key="3">
    <source>
        <dbReference type="Proteomes" id="UP000663720"/>
    </source>
</evidence>
<gene>
    <name evidence="2" type="ORF">dnl_62830</name>
</gene>
<keyword evidence="1" id="KW-1133">Transmembrane helix</keyword>
<accession>A0A975GJU3</accession>
<dbReference type="EMBL" id="CP061799">
    <property type="protein sequence ID" value="QTA83862.1"/>
    <property type="molecule type" value="Genomic_DNA"/>
</dbReference>
<feature type="transmembrane region" description="Helical" evidence="1">
    <location>
        <begin position="59"/>
        <end position="80"/>
    </location>
</feature>
<evidence type="ECO:0000313" key="2">
    <source>
        <dbReference type="EMBL" id="QTA83862.1"/>
    </source>
</evidence>
<dbReference type="Proteomes" id="UP000663720">
    <property type="component" value="Chromosome"/>
</dbReference>
<sequence>MIIFFLRAFAALLLLLSIPAGFYYESLIQTYIPSYSSQLFFSGMICFTGLIYSLLARNLFLAFITIMVTIALPWLAKWFWVYWPL</sequence>
<name>A0A975GJU3_9BACT</name>
<proteinExistence type="predicted"/>
<organism evidence="2 3">
    <name type="scientific">Desulfonema limicola</name>
    <dbReference type="NCBI Taxonomy" id="45656"/>
    <lineage>
        <taxon>Bacteria</taxon>
        <taxon>Pseudomonadati</taxon>
        <taxon>Thermodesulfobacteriota</taxon>
        <taxon>Desulfobacteria</taxon>
        <taxon>Desulfobacterales</taxon>
        <taxon>Desulfococcaceae</taxon>
        <taxon>Desulfonema</taxon>
    </lineage>
</organism>
<evidence type="ECO:0000256" key="1">
    <source>
        <dbReference type="SAM" id="Phobius"/>
    </source>
</evidence>
<dbReference type="AlphaFoldDB" id="A0A975GJU3"/>
<keyword evidence="1" id="KW-0812">Transmembrane</keyword>
<keyword evidence="1" id="KW-0472">Membrane</keyword>
<keyword evidence="3" id="KW-1185">Reference proteome</keyword>